<evidence type="ECO:0000313" key="9">
    <source>
        <dbReference type="EMBL" id="MFC5908658.1"/>
    </source>
</evidence>
<dbReference type="RefSeq" id="WP_380583757.1">
    <property type="nucleotide sequence ID" value="NZ_JBHSQJ010000064.1"/>
</dbReference>
<dbReference type="InterPro" id="IPR006042">
    <property type="entry name" value="Xan_ur_permease"/>
</dbReference>
<organism evidence="9 10">
    <name type="scientific">Streptacidiphilus monticola</name>
    <dbReference type="NCBI Taxonomy" id="2161674"/>
    <lineage>
        <taxon>Bacteria</taxon>
        <taxon>Bacillati</taxon>
        <taxon>Actinomycetota</taxon>
        <taxon>Actinomycetes</taxon>
        <taxon>Kitasatosporales</taxon>
        <taxon>Streptomycetaceae</taxon>
        <taxon>Streptacidiphilus</taxon>
    </lineage>
</organism>
<evidence type="ECO:0000256" key="1">
    <source>
        <dbReference type="ARBA" id="ARBA00004651"/>
    </source>
</evidence>
<dbReference type="Proteomes" id="UP001596174">
    <property type="component" value="Unassembled WGS sequence"/>
</dbReference>
<feature type="transmembrane region" description="Helical" evidence="8">
    <location>
        <begin position="202"/>
        <end position="220"/>
    </location>
</feature>
<feature type="transmembrane region" description="Helical" evidence="8">
    <location>
        <begin position="144"/>
        <end position="164"/>
    </location>
</feature>
<evidence type="ECO:0000256" key="7">
    <source>
        <dbReference type="ARBA" id="ARBA00023136"/>
    </source>
</evidence>
<accession>A0ABW1G311</accession>
<keyword evidence="6 8" id="KW-1133">Transmembrane helix</keyword>
<evidence type="ECO:0000313" key="10">
    <source>
        <dbReference type="Proteomes" id="UP001596174"/>
    </source>
</evidence>
<comment type="subcellular location">
    <subcellularLocation>
        <location evidence="1">Cell membrane</location>
        <topology evidence="1">Multi-pass membrane protein</topology>
    </subcellularLocation>
</comment>
<feature type="transmembrane region" description="Helical" evidence="8">
    <location>
        <begin position="176"/>
        <end position="195"/>
    </location>
</feature>
<keyword evidence="5 8" id="KW-0812">Transmembrane</keyword>
<evidence type="ECO:0000256" key="5">
    <source>
        <dbReference type="ARBA" id="ARBA00022692"/>
    </source>
</evidence>
<evidence type="ECO:0000256" key="3">
    <source>
        <dbReference type="ARBA" id="ARBA00022448"/>
    </source>
</evidence>
<sequence length="454" mass="46458">MANSASADTSSRHPVDQVLPLPRLGLLGLQHVLVMYTGCVTVPIVFGAAARLSTSTVGLLVSADLLVAGLVTLLQALGVSRFLGVRLPIVAGATFAGVTPMIMIAGQYGMPAVYGSMLAAGLFGLLIAWPFARAVRFFPPLVSGSVITVIGLSLIGVAAGLIAGNDPTAKDYAQPSHLALAAGIVVLIVAVNRFGRGILTQVAVLIGLAVGTVVAIAMGISDFSSVGHADWFGFPDPFHFGAPKFPAAAVISMCVVMLVTFTESTADMLAVAEATGKELAHADLARGLAADGLSGVLGGIFNSFLDTAFAQNVGLVEMTRVRSRYVTAVSGGLLVVLGLIPKLGALVASLPGPVIGAAGLVMFATVTAVGIRTLRKVEFEGTSNLLIVAVAIGVGMLPVVAGSIYHRLPDWFQTIAGSAITSTTLAAFTLNLLFNHGPLRAPRAAVPTPEYINS</sequence>
<protein>
    <submittedName>
        <fullName evidence="9">Nucleobase:cation symporter-2 family protein</fullName>
    </submittedName>
</protein>
<evidence type="ECO:0000256" key="2">
    <source>
        <dbReference type="ARBA" id="ARBA00008821"/>
    </source>
</evidence>
<dbReference type="NCBIfam" id="TIGR03173">
    <property type="entry name" value="pbuX"/>
    <property type="match status" value="1"/>
</dbReference>
<name>A0ABW1G311_9ACTN</name>
<dbReference type="PANTHER" id="PTHR42810:SF4">
    <property type="entry name" value="URIC ACID TRANSPORTER UACT"/>
    <property type="match status" value="1"/>
</dbReference>
<feature type="transmembrane region" description="Helical" evidence="8">
    <location>
        <begin position="56"/>
        <end position="77"/>
    </location>
</feature>
<dbReference type="InterPro" id="IPR006043">
    <property type="entry name" value="NCS2"/>
</dbReference>
<dbReference type="NCBIfam" id="TIGR00801">
    <property type="entry name" value="ncs2"/>
    <property type="match status" value="1"/>
</dbReference>
<proteinExistence type="inferred from homology"/>
<comment type="similarity">
    <text evidence="2">Belongs to the nucleobase:cation symporter-2 (NCS2) (TC 2.A.40) family.</text>
</comment>
<keyword evidence="7 8" id="KW-0472">Membrane</keyword>
<feature type="transmembrane region" description="Helical" evidence="8">
    <location>
        <begin position="386"/>
        <end position="405"/>
    </location>
</feature>
<evidence type="ECO:0000256" key="6">
    <source>
        <dbReference type="ARBA" id="ARBA00022989"/>
    </source>
</evidence>
<dbReference type="NCBIfam" id="NF037981">
    <property type="entry name" value="NCS2_1"/>
    <property type="match status" value="1"/>
</dbReference>
<feature type="transmembrane region" description="Helical" evidence="8">
    <location>
        <begin position="112"/>
        <end position="132"/>
    </location>
</feature>
<feature type="transmembrane region" description="Helical" evidence="8">
    <location>
        <begin position="240"/>
        <end position="261"/>
    </location>
</feature>
<dbReference type="PANTHER" id="PTHR42810">
    <property type="entry name" value="PURINE PERMEASE C1399.01C-RELATED"/>
    <property type="match status" value="1"/>
</dbReference>
<keyword evidence="3" id="KW-0813">Transport</keyword>
<feature type="transmembrane region" description="Helical" evidence="8">
    <location>
        <begin position="32"/>
        <end position="50"/>
    </location>
</feature>
<dbReference type="PROSITE" id="PS01116">
    <property type="entry name" value="XANTH_URACIL_PERMASE"/>
    <property type="match status" value="1"/>
</dbReference>
<keyword evidence="10" id="KW-1185">Reference proteome</keyword>
<dbReference type="InterPro" id="IPR017588">
    <property type="entry name" value="UacT-like"/>
</dbReference>
<dbReference type="Pfam" id="PF00860">
    <property type="entry name" value="Xan_ur_permease"/>
    <property type="match status" value="1"/>
</dbReference>
<evidence type="ECO:0000256" key="8">
    <source>
        <dbReference type="SAM" id="Phobius"/>
    </source>
</evidence>
<dbReference type="EMBL" id="JBHSQJ010000064">
    <property type="protein sequence ID" value="MFC5908658.1"/>
    <property type="molecule type" value="Genomic_DNA"/>
</dbReference>
<feature type="transmembrane region" description="Helical" evidence="8">
    <location>
        <begin position="89"/>
        <end position="106"/>
    </location>
</feature>
<gene>
    <name evidence="9" type="ORF">ACFP3V_15725</name>
</gene>
<keyword evidence="4" id="KW-1003">Cell membrane</keyword>
<comment type="caution">
    <text evidence="9">The sequence shown here is derived from an EMBL/GenBank/DDBJ whole genome shotgun (WGS) entry which is preliminary data.</text>
</comment>
<reference evidence="10" key="1">
    <citation type="journal article" date="2019" name="Int. J. Syst. Evol. Microbiol.">
        <title>The Global Catalogue of Microorganisms (GCM) 10K type strain sequencing project: providing services to taxonomists for standard genome sequencing and annotation.</title>
        <authorList>
            <consortium name="The Broad Institute Genomics Platform"/>
            <consortium name="The Broad Institute Genome Sequencing Center for Infectious Disease"/>
            <person name="Wu L."/>
            <person name="Ma J."/>
        </authorList>
    </citation>
    <scope>NUCLEOTIDE SEQUENCE [LARGE SCALE GENOMIC DNA]</scope>
    <source>
        <strain evidence="10">JCM 4816</strain>
    </source>
</reference>
<feature type="transmembrane region" description="Helical" evidence="8">
    <location>
        <begin position="325"/>
        <end position="348"/>
    </location>
</feature>
<evidence type="ECO:0000256" key="4">
    <source>
        <dbReference type="ARBA" id="ARBA00022475"/>
    </source>
</evidence>
<feature type="transmembrane region" description="Helical" evidence="8">
    <location>
        <begin position="411"/>
        <end position="434"/>
    </location>
</feature>
<feature type="transmembrane region" description="Helical" evidence="8">
    <location>
        <begin position="354"/>
        <end position="374"/>
    </location>
</feature>